<sequence length="346" mass="38559">MENNTRMSYLDKRALILNELAQAKELLVQLESDLAVATSTNGQLLVPIILSSCEKSLSMLSRMKSEAFTEPQTTGSNESPCLVNDCDSDLSGNSYKKRKTIPTWTEQVSVCEHTGLEGPVDDGYSWRKYGEKEIFGATYPRSYYRCTHKSAQGCLAMKQVQRSDEDSSMFGVTYRGTHTCIQAAHLLPGQSQIKPDQQDEKRQKKTQETIISFATNCHMKTRDSGAAQVVLGAPSFSFPSASTPIPCIAEESDNNNNNFSSMTHDNHFVISPFSSSFISSTTSETNSFSPYRMNNLEGDGQYSTLEYDDLCEFTSAVTSELDSQDLYLDFDFLHGASYDSNFPFHM</sequence>
<dbReference type="GO" id="GO:0000976">
    <property type="term" value="F:transcription cis-regulatory region binding"/>
    <property type="evidence" value="ECO:0007669"/>
    <property type="project" value="TreeGrafter"/>
</dbReference>
<feature type="coiled-coil region" evidence="7">
    <location>
        <begin position="13"/>
        <end position="40"/>
    </location>
</feature>
<protein>
    <recommendedName>
        <fullName evidence="8">WRKY domain-containing protein</fullName>
    </recommendedName>
</protein>
<comment type="similarity">
    <text evidence="6">Belongs to the WRKY group III family.</text>
</comment>
<dbReference type="GO" id="GO:0042542">
    <property type="term" value="P:response to hydrogen peroxide"/>
    <property type="evidence" value="ECO:0007669"/>
    <property type="project" value="UniProtKB-ARBA"/>
</dbReference>
<evidence type="ECO:0000313" key="9">
    <source>
        <dbReference type="EMBL" id="MCL7033030.1"/>
    </source>
</evidence>
<dbReference type="AlphaFoldDB" id="A0AA41SDS5"/>
<dbReference type="Proteomes" id="UP001177140">
    <property type="component" value="Unassembled WGS sequence"/>
</dbReference>
<comment type="caution">
    <text evidence="9">The sequence shown here is derived from an EMBL/GenBank/DDBJ whole genome shotgun (WGS) entry which is preliminary data.</text>
</comment>
<keyword evidence="2" id="KW-0805">Transcription regulation</keyword>
<dbReference type="GO" id="GO:0003700">
    <property type="term" value="F:DNA-binding transcription factor activity"/>
    <property type="evidence" value="ECO:0007669"/>
    <property type="project" value="InterPro"/>
</dbReference>
<keyword evidence="7" id="KW-0175">Coiled coil</keyword>
<gene>
    <name evidence="9" type="ORF">MKW94_008683</name>
</gene>
<dbReference type="InterPro" id="IPR003657">
    <property type="entry name" value="WRKY_dom"/>
</dbReference>
<dbReference type="GO" id="GO:0010150">
    <property type="term" value="P:leaf senescence"/>
    <property type="evidence" value="ECO:0007669"/>
    <property type="project" value="UniProtKB-ARBA"/>
</dbReference>
<dbReference type="GO" id="GO:0005634">
    <property type="term" value="C:nucleus"/>
    <property type="evidence" value="ECO:0007669"/>
    <property type="project" value="UniProtKB-SubCell"/>
</dbReference>
<keyword evidence="3" id="KW-0238">DNA-binding</keyword>
<keyword evidence="10" id="KW-1185">Reference proteome</keyword>
<dbReference type="GO" id="GO:0010193">
    <property type="term" value="P:response to ozone"/>
    <property type="evidence" value="ECO:0007669"/>
    <property type="project" value="UniProtKB-ARBA"/>
</dbReference>
<evidence type="ECO:0000256" key="1">
    <source>
        <dbReference type="ARBA" id="ARBA00004123"/>
    </source>
</evidence>
<evidence type="ECO:0000313" key="10">
    <source>
        <dbReference type="Proteomes" id="UP001177140"/>
    </source>
</evidence>
<evidence type="ECO:0000256" key="6">
    <source>
        <dbReference type="ARBA" id="ARBA00060850"/>
    </source>
</evidence>
<keyword evidence="4" id="KW-0804">Transcription</keyword>
<accession>A0AA41SDS5</accession>
<dbReference type="Pfam" id="PF03106">
    <property type="entry name" value="WRKY"/>
    <property type="match status" value="1"/>
</dbReference>
<reference evidence="9" key="1">
    <citation type="submission" date="2022-03" db="EMBL/GenBank/DDBJ databases">
        <title>A functionally conserved STORR gene fusion in Papaver species that diverged 16.8 million years ago.</title>
        <authorList>
            <person name="Catania T."/>
        </authorList>
    </citation>
    <scope>NUCLEOTIDE SEQUENCE</scope>
    <source>
        <strain evidence="9">S-191538</strain>
    </source>
</reference>
<dbReference type="SUPFAM" id="SSF118290">
    <property type="entry name" value="WRKY DNA-binding domain"/>
    <property type="match status" value="1"/>
</dbReference>
<dbReference type="EMBL" id="JAJJMA010129896">
    <property type="protein sequence ID" value="MCL7033030.1"/>
    <property type="molecule type" value="Genomic_DNA"/>
</dbReference>
<dbReference type="PROSITE" id="PS50811">
    <property type="entry name" value="WRKY"/>
    <property type="match status" value="1"/>
</dbReference>
<evidence type="ECO:0000256" key="2">
    <source>
        <dbReference type="ARBA" id="ARBA00023015"/>
    </source>
</evidence>
<name>A0AA41SDS5_PAPNU</name>
<dbReference type="GO" id="GO:0009751">
    <property type="term" value="P:response to salicylic acid"/>
    <property type="evidence" value="ECO:0007669"/>
    <property type="project" value="UniProtKB-ARBA"/>
</dbReference>
<feature type="domain" description="WRKY" evidence="8">
    <location>
        <begin position="115"/>
        <end position="178"/>
    </location>
</feature>
<evidence type="ECO:0000259" key="8">
    <source>
        <dbReference type="PROSITE" id="PS50811"/>
    </source>
</evidence>
<organism evidence="9 10">
    <name type="scientific">Papaver nudicaule</name>
    <name type="common">Iceland poppy</name>
    <dbReference type="NCBI Taxonomy" id="74823"/>
    <lineage>
        <taxon>Eukaryota</taxon>
        <taxon>Viridiplantae</taxon>
        <taxon>Streptophyta</taxon>
        <taxon>Embryophyta</taxon>
        <taxon>Tracheophyta</taxon>
        <taxon>Spermatophyta</taxon>
        <taxon>Magnoliopsida</taxon>
        <taxon>Ranunculales</taxon>
        <taxon>Papaveraceae</taxon>
        <taxon>Papaveroideae</taxon>
        <taxon>Papaver</taxon>
    </lineage>
</organism>
<keyword evidence="5" id="KW-0539">Nucleus</keyword>
<dbReference type="InterPro" id="IPR044810">
    <property type="entry name" value="WRKY_plant"/>
</dbReference>
<comment type="subcellular location">
    <subcellularLocation>
        <location evidence="1">Nucleus</location>
    </subcellularLocation>
</comment>
<dbReference type="PANTHER" id="PTHR32096">
    <property type="entry name" value="WRKY TRANSCRIPTION FACTOR 30-RELATED-RELATED"/>
    <property type="match status" value="1"/>
</dbReference>
<dbReference type="FunFam" id="2.20.25.80:FF:000009">
    <property type="entry name" value="WRKY transcription factor 53"/>
    <property type="match status" value="1"/>
</dbReference>
<evidence type="ECO:0000256" key="4">
    <source>
        <dbReference type="ARBA" id="ARBA00023163"/>
    </source>
</evidence>
<dbReference type="Gene3D" id="2.20.25.80">
    <property type="entry name" value="WRKY domain"/>
    <property type="match status" value="1"/>
</dbReference>
<evidence type="ECO:0000256" key="7">
    <source>
        <dbReference type="SAM" id="Coils"/>
    </source>
</evidence>
<evidence type="ECO:0000256" key="3">
    <source>
        <dbReference type="ARBA" id="ARBA00023125"/>
    </source>
</evidence>
<dbReference type="SMART" id="SM00774">
    <property type="entry name" value="WRKY"/>
    <property type="match status" value="1"/>
</dbReference>
<proteinExistence type="inferred from homology"/>
<dbReference type="InterPro" id="IPR036576">
    <property type="entry name" value="WRKY_dom_sf"/>
</dbReference>
<dbReference type="PANTHER" id="PTHR32096:SF146">
    <property type="entry name" value="WRKY TRANSCRIPTION FACTOR 19-RELATED"/>
    <property type="match status" value="1"/>
</dbReference>
<evidence type="ECO:0000256" key="5">
    <source>
        <dbReference type="ARBA" id="ARBA00023242"/>
    </source>
</evidence>